<dbReference type="OrthoDB" id="3341843at2759"/>
<gene>
    <name evidence="3" type="ORF">NLJ89_g10176</name>
</gene>
<keyword evidence="4" id="KW-1185">Reference proteome</keyword>
<evidence type="ECO:0000313" key="3">
    <source>
        <dbReference type="EMBL" id="KAJ3498769.1"/>
    </source>
</evidence>
<evidence type="ECO:0000256" key="1">
    <source>
        <dbReference type="SAM" id="Phobius"/>
    </source>
</evidence>
<keyword evidence="1" id="KW-0812">Transmembrane</keyword>
<proteinExistence type="predicted"/>
<feature type="transmembrane region" description="Helical" evidence="1">
    <location>
        <begin position="112"/>
        <end position="133"/>
    </location>
</feature>
<organism evidence="3 4">
    <name type="scientific">Agrocybe chaxingu</name>
    <dbReference type="NCBI Taxonomy" id="84603"/>
    <lineage>
        <taxon>Eukaryota</taxon>
        <taxon>Fungi</taxon>
        <taxon>Dikarya</taxon>
        <taxon>Basidiomycota</taxon>
        <taxon>Agaricomycotina</taxon>
        <taxon>Agaricomycetes</taxon>
        <taxon>Agaricomycetidae</taxon>
        <taxon>Agaricales</taxon>
        <taxon>Agaricineae</taxon>
        <taxon>Strophariaceae</taxon>
        <taxon>Agrocybe</taxon>
    </lineage>
</organism>
<sequence>MSSVRLGRAVLFASLAVMTYDYLCTLEKEVNYVWKQPFTMGCLLFYVNRYLPFVVLMLAISIMFPNVDPEACYVRFKVICCLVMLSFIVSQVEPIRVDADSQGCRVTAASNLIAVPYLLILISETVVVVLTLYDTPIRHGYISCINKARSDAAVVLLTPDNLYTSSGLLFYGYMFVITVSNTIYPFVVPSHQKNNLAM</sequence>
<name>A0A9W8JZ68_9AGAR</name>
<feature type="transmembrane region" description="Helical" evidence="1">
    <location>
        <begin position="43"/>
        <end position="64"/>
    </location>
</feature>
<dbReference type="InterPro" id="IPR045340">
    <property type="entry name" value="DUF6533"/>
</dbReference>
<keyword evidence="1" id="KW-0472">Membrane</keyword>
<keyword evidence="1" id="KW-1133">Transmembrane helix</keyword>
<evidence type="ECO:0000259" key="2">
    <source>
        <dbReference type="Pfam" id="PF20151"/>
    </source>
</evidence>
<dbReference type="EMBL" id="JANKHO010001779">
    <property type="protein sequence ID" value="KAJ3498769.1"/>
    <property type="molecule type" value="Genomic_DNA"/>
</dbReference>
<dbReference type="Proteomes" id="UP001148786">
    <property type="component" value="Unassembled WGS sequence"/>
</dbReference>
<feature type="transmembrane region" description="Helical" evidence="1">
    <location>
        <begin position="168"/>
        <end position="188"/>
    </location>
</feature>
<accession>A0A9W8JZ68</accession>
<dbReference type="Pfam" id="PF20151">
    <property type="entry name" value="DUF6533"/>
    <property type="match status" value="1"/>
</dbReference>
<evidence type="ECO:0000313" key="4">
    <source>
        <dbReference type="Proteomes" id="UP001148786"/>
    </source>
</evidence>
<feature type="domain" description="DUF6533" evidence="2">
    <location>
        <begin position="10"/>
        <end position="54"/>
    </location>
</feature>
<feature type="transmembrane region" description="Helical" evidence="1">
    <location>
        <begin position="76"/>
        <end position="92"/>
    </location>
</feature>
<comment type="caution">
    <text evidence="3">The sequence shown here is derived from an EMBL/GenBank/DDBJ whole genome shotgun (WGS) entry which is preliminary data.</text>
</comment>
<dbReference type="AlphaFoldDB" id="A0A9W8JZ68"/>
<reference evidence="3" key="1">
    <citation type="submission" date="2022-07" db="EMBL/GenBank/DDBJ databases">
        <title>Genome Sequence of Agrocybe chaxingu.</title>
        <authorList>
            <person name="Buettner E."/>
        </authorList>
    </citation>
    <scope>NUCLEOTIDE SEQUENCE</scope>
    <source>
        <strain evidence="3">MP-N11</strain>
    </source>
</reference>
<protein>
    <recommendedName>
        <fullName evidence="2">DUF6533 domain-containing protein</fullName>
    </recommendedName>
</protein>